<dbReference type="RefSeq" id="WP_084373162.1">
    <property type="nucleotide sequence ID" value="NZ_FWYF01000002.1"/>
</dbReference>
<name>A0A1W2GFK1_REIFA</name>
<accession>A0A1W2GFK1</accession>
<comment type="similarity">
    <text evidence="1">Belongs to the bactofilin family.</text>
</comment>
<dbReference type="Pfam" id="PF04519">
    <property type="entry name" value="Bactofilin"/>
    <property type="match status" value="1"/>
</dbReference>
<dbReference type="Proteomes" id="UP000192472">
    <property type="component" value="Unassembled WGS sequence"/>
</dbReference>
<dbReference type="AlphaFoldDB" id="A0A1W2GFK1"/>
<dbReference type="InterPro" id="IPR007607">
    <property type="entry name" value="BacA/B"/>
</dbReference>
<evidence type="ECO:0000256" key="1">
    <source>
        <dbReference type="ARBA" id="ARBA00044755"/>
    </source>
</evidence>
<dbReference type="PANTHER" id="PTHR35024">
    <property type="entry name" value="HYPOTHETICAL CYTOSOLIC PROTEIN"/>
    <property type="match status" value="1"/>
</dbReference>
<organism evidence="2 3">
    <name type="scientific">Reichenbachiella faecimaris</name>
    <dbReference type="NCBI Taxonomy" id="692418"/>
    <lineage>
        <taxon>Bacteria</taxon>
        <taxon>Pseudomonadati</taxon>
        <taxon>Bacteroidota</taxon>
        <taxon>Cytophagia</taxon>
        <taxon>Cytophagales</taxon>
        <taxon>Reichenbachiellaceae</taxon>
        <taxon>Reichenbachiella</taxon>
    </lineage>
</organism>
<evidence type="ECO:0000313" key="3">
    <source>
        <dbReference type="Proteomes" id="UP000192472"/>
    </source>
</evidence>
<dbReference type="STRING" id="692418.SAMN04488029_2523"/>
<gene>
    <name evidence="2" type="ORF">SAMN04488029_2523</name>
</gene>
<reference evidence="2 3" key="1">
    <citation type="submission" date="2017-04" db="EMBL/GenBank/DDBJ databases">
        <authorList>
            <person name="Afonso C.L."/>
            <person name="Miller P.J."/>
            <person name="Scott M.A."/>
            <person name="Spackman E."/>
            <person name="Goraichik I."/>
            <person name="Dimitrov K.M."/>
            <person name="Suarez D.L."/>
            <person name="Swayne D.E."/>
        </authorList>
    </citation>
    <scope>NUCLEOTIDE SEQUENCE [LARGE SCALE GENOMIC DNA]</scope>
    <source>
        <strain evidence="2 3">DSM 26133</strain>
    </source>
</reference>
<protein>
    <submittedName>
        <fullName evidence="2">Protein CcmA, bactofilin family</fullName>
    </submittedName>
</protein>
<dbReference type="EMBL" id="FWYF01000002">
    <property type="protein sequence ID" value="SMD35440.1"/>
    <property type="molecule type" value="Genomic_DNA"/>
</dbReference>
<proteinExistence type="inferred from homology"/>
<dbReference type="OrthoDB" id="5432602at2"/>
<keyword evidence="3" id="KW-1185">Reference proteome</keyword>
<evidence type="ECO:0000313" key="2">
    <source>
        <dbReference type="EMBL" id="SMD35440.1"/>
    </source>
</evidence>
<sequence>MFNNKQEIKEVEELSNSSNIIGKGTLLNGDIETYGNIRVEGKIVGNMKTKSKAACGHSSHIEGNLVAQNAEIAGQVTGKVEVSELLILKPSAIINGDIITNKLIVESGATFNGGCKMGVTIKEIQIGETPEGKSKLLKAE</sequence>
<dbReference type="PANTHER" id="PTHR35024:SF4">
    <property type="entry name" value="POLYMER-FORMING CYTOSKELETAL PROTEIN"/>
    <property type="match status" value="1"/>
</dbReference>